<feature type="compositionally biased region" description="Gly residues" evidence="1">
    <location>
        <begin position="304"/>
        <end position="314"/>
    </location>
</feature>
<gene>
    <name evidence="3" type="ORF">GPECTOR_145g744</name>
</gene>
<evidence type="ECO:0000313" key="3">
    <source>
        <dbReference type="EMBL" id="KXZ42453.1"/>
    </source>
</evidence>
<reference evidence="4" key="1">
    <citation type="journal article" date="2016" name="Nat. Commun.">
        <title>The Gonium pectorale genome demonstrates co-option of cell cycle regulation during the evolution of multicellularity.</title>
        <authorList>
            <person name="Hanschen E.R."/>
            <person name="Marriage T.N."/>
            <person name="Ferris P.J."/>
            <person name="Hamaji T."/>
            <person name="Toyoda A."/>
            <person name="Fujiyama A."/>
            <person name="Neme R."/>
            <person name="Noguchi H."/>
            <person name="Minakuchi Y."/>
            <person name="Suzuki M."/>
            <person name="Kawai-Toyooka H."/>
            <person name="Smith D.R."/>
            <person name="Sparks H."/>
            <person name="Anderson J."/>
            <person name="Bakaric R."/>
            <person name="Luria V."/>
            <person name="Karger A."/>
            <person name="Kirschner M.W."/>
            <person name="Durand P.M."/>
            <person name="Michod R.E."/>
            <person name="Nozaki H."/>
            <person name="Olson B.J."/>
        </authorList>
    </citation>
    <scope>NUCLEOTIDE SEQUENCE [LARGE SCALE GENOMIC DNA]</scope>
    <source>
        <strain evidence="4">NIES-2863</strain>
    </source>
</reference>
<accession>A0A150FXV9</accession>
<keyword evidence="2" id="KW-0732">Signal</keyword>
<protein>
    <submittedName>
        <fullName evidence="3">Uncharacterized protein</fullName>
    </submittedName>
</protein>
<sequence>MSVVQILVFGAFGACPLGGADNGIDLADVVLAPPLALTGAAAGYVKDACDATYDPHSDSVIVAVPRALLAISSTGDVSIIAGDPANPETGFHNDGAGEDASFGCIISVAAGRSGMLYALDLTQHVLAVRQVQRCGDSSYVTSIYPFEFCEGARMPHALSYNRQTDALLLGTSTFTAGRWLQRVLPVRPAMGAWPHSRVAPFTRVQSLAADDKGGVYLLDGDNVRVMAAADGRISPVATDVWRYRNADWQRISWGDDHVVMGSVAALPGGLLALWVPEEDTVKLLQLRQQAEVLGDDEAASGSSIGSGGGSRRRP</sequence>
<name>A0A150FXV9_GONPE</name>
<evidence type="ECO:0000256" key="1">
    <source>
        <dbReference type="SAM" id="MobiDB-lite"/>
    </source>
</evidence>
<organism evidence="3 4">
    <name type="scientific">Gonium pectorale</name>
    <name type="common">Green alga</name>
    <dbReference type="NCBI Taxonomy" id="33097"/>
    <lineage>
        <taxon>Eukaryota</taxon>
        <taxon>Viridiplantae</taxon>
        <taxon>Chlorophyta</taxon>
        <taxon>core chlorophytes</taxon>
        <taxon>Chlorophyceae</taxon>
        <taxon>CS clade</taxon>
        <taxon>Chlamydomonadales</taxon>
        <taxon>Volvocaceae</taxon>
        <taxon>Gonium</taxon>
    </lineage>
</organism>
<dbReference type="InterPro" id="IPR011042">
    <property type="entry name" value="6-blade_b-propeller_TolB-like"/>
</dbReference>
<dbReference type="Proteomes" id="UP000075714">
    <property type="component" value="Unassembled WGS sequence"/>
</dbReference>
<dbReference type="EMBL" id="LSYV01000145">
    <property type="protein sequence ID" value="KXZ42453.1"/>
    <property type="molecule type" value="Genomic_DNA"/>
</dbReference>
<proteinExistence type="predicted"/>
<feature type="signal peptide" evidence="2">
    <location>
        <begin position="1"/>
        <end position="20"/>
    </location>
</feature>
<dbReference type="AlphaFoldDB" id="A0A150FXV9"/>
<evidence type="ECO:0000256" key="2">
    <source>
        <dbReference type="SAM" id="SignalP"/>
    </source>
</evidence>
<evidence type="ECO:0000313" key="4">
    <source>
        <dbReference type="Proteomes" id="UP000075714"/>
    </source>
</evidence>
<keyword evidence="4" id="KW-1185">Reference proteome</keyword>
<feature type="chain" id="PRO_5007561843" evidence="2">
    <location>
        <begin position="21"/>
        <end position="314"/>
    </location>
</feature>
<dbReference type="Gene3D" id="2.120.10.30">
    <property type="entry name" value="TolB, C-terminal domain"/>
    <property type="match status" value="1"/>
</dbReference>
<feature type="region of interest" description="Disordered" evidence="1">
    <location>
        <begin position="295"/>
        <end position="314"/>
    </location>
</feature>
<comment type="caution">
    <text evidence="3">The sequence shown here is derived from an EMBL/GenBank/DDBJ whole genome shotgun (WGS) entry which is preliminary data.</text>
</comment>